<evidence type="ECO:0000256" key="1">
    <source>
        <dbReference type="SAM" id="MobiDB-lite"/>
    </source>
</evidence>
<evidence type="ECO:0000259" key="2">
    <source>
        <dbReference type="PROSITE" id="PS50158"/>
    </source>
</evidence>
<feature type="region of interest" description="Disordered" evidence="1">
    <location>
        <begin position="239"/>
        <end position="258"/>
    </location>
</feature>
<feature type="domain" description="CCHC-type" evidence="2">
    <location>
        <begin position="104"/>
        <end position="119"/>
    </location>
</feature>
<dbReference type="AlphaFoldDB" id="A0A6C0H0M8"/>
<dbReference type="Gene3D" id="3.40.1440.10">
    <property type="entry name" value="GIY-YIG endonuclease"/>
    <property type="match status" value="1"/>
</dbReference>
<accession>A0A6C0H0M8</accession>
<name>A0A6C0H0M8_9ZZZZ</name>
<dbReference type="SUPFAM" id="SSF82771">
    <property type="entry name" value="GIY-YIG endonuclease"/>
    <property type="match status" value="1"/>
</dbReference>
<proteinExistence type="predicted"/>
<evidence type="ECO:0000313" key="4">
    <source>
        <dbReference type="EMBL" id="QHT74094.1"/>
    </source>
</evidence>
<evidence type="ECO:0008006" key="5">
    <source>
        <dbReference type="Google" id="ProtNLM"/>
    </source>
</evidence>
<dbReference type="InterPro" id="IPR000305">
    <property type="entry name" value="GIY-YIG_endonuc"/>
</dbReference>
<feature type="domain" description="CCHC-type" evidence="2">
    <location>
        <begin position="195"/>
        <end position="208"/>
    </location>
</feature>
<organism evidence="4">
    <name type="scientific">viral metagenome</name>
    <dbReference type="NCBI Taxonomy" id="1070528"/>
    <lineage>
        <taxon>unclassified sequences</taxon>
        <taxon>metagenomes</taxon>
        <taxon>organismal metagenomes</taxon>
    </lineage>
</organism>
<feature type="domain" description="GIY-YIG" evidence="3">
    <location>
        <begin position="1"/>
        <end position="76"/>
    </location>
</feature>
<dbReference type="Pfam" id="PF01541">
    <property type="entry name" value="GIY-YIG"/>
    <property type="match status" value="1"/>
</dbReference>
<sequence length="258" mass="30129">MTTNIYILKLTGGNYYIGKTNNVEKRFLEHVSGKGSAWTKKHEPIEVSQVISNASPFDEDRYVKEYMHKYGINKVRGGTYVTEELDETQECNLKKEIWGANDCCTQCGRKGHFVKDCKEKIDVYGDNIFVYECDYCKKEFNAEAECEKHETFCKNKKQYTKPQYIQRTNYNNKFVDSSSDDSSSDEGYTNNKVVCFKCKKFGHYASSCYSNQQYSGYKNSYSKQQYSGYKNSYSKQQYGGYTNKNYQRKKYYDSSDSD</sequence>
<dbReference type="InterPro" id="IPR035901">
    <property type="entry name" value="GIY-YIG_endonuc_sf"/>
</dbReference>
<dbReference type="InterPro" id="IPR001878">
    <property type="entry name" value="Znf_CCHC"/>
</dbReference>
<dbReference type="PROSITE" id="PS50158">
    <property type="entry name" value="ZF_CCHC"/>
    <property type="match status" value="2"/>
</dbReference>
<dbReference type="SUPFAM" id="SSF57756">
    <property type="entry name" value="Retrovirus zinc finger-like domains"/>
    <property type="match status" value="2"/>
</dbReference>
<dbReference type="PROSITE" id="PS50164">
    <property type="entry name" value="GIY_YIG"/>
    <property type="match status" value="1"/>
</dbReference>
<dbReference type="EMBL" id="MN739837">
    <property type="protein sequence ID" value="QHT74094.1"/>
    <property type="molecule type" value="Genomic_DNA"/>
</dbReference>
<dbReference type="GO" id="GO:0003676">
    <property type="term" value="F:nucleic acid binding"/>
    <property type="evidence" value="ECO:0007669"/>
    <property type="project" value="InterPro"/>
</dbReference>
<evidence type="ECO:0000259" key="3">
    <source>
        <dbReference type="PROSITE" id="PS50164"/>
    </source>
</evidence>
<dbReference type="GO" id="GO:0008270">
    <property type="term" value="F:zinc ion binding"/>
    <property type="evidence" value="ECO:0007669"/>
    <property type="project" value="InterPro"/>
</dbReference>
<dbReference type="SMART" id="SM00343">
    <property type="entry name" value="ZnF_C2HC"/>
    <property type="match status" value="2"/>
</dbReference>
<protein>
    <recommendedName>
        <fullName evidence="5">CCHC-type domain-containing protein</fullName>
    </recommendedName>
</protein>
<reference evidence="4" key="1">
    <citation type="journal article" date="2020" name="Nature">
        <title>Giant virus diversity and host interactions through global metagenomics.</title>
        <authorList>
            <person name="Schulz F."/>
            <person name="Roux S."/>
            <person name="Paez-Espino D."/>
            <person name="Jungbluth S."/>
            <person name="Walsh D.A."/>
            <person name="Denef V.J."/>
            <person name="McMahon K.D."/>
            <person name="Konstantinidis K.T."/>
            <person name="Eloe-Fadrosh E.A."/>
            <person name="Kyrpides N.C."/>
            <person name="Woyke T."/>
        </authorList>
    </citation>
    <scope>NUCLEOTIDE SEQUENCE</scope>
    <source>
        <strain evidence="4">GVMAG-M-3300023179-4</strain>
    </source>
</reference>
<dbReference type="InterPro" id="IPR036875">
    <property type="entry name" value="Znf_CCHC_sf"/>
</dbReference>